<proteinExistence type="predicted"/>
<dbReference type="InterPro" id="IPR021986">
    <property type="entry name" value="Spherulin4"/>
</dbReference>
<dbReference type="GeneID" id="2869914"/>
<dbReference type="KEGG" id="ani:ANIA_10894"/>
<organism evidence="3 4">
    <name type="scientific">Emericella nidulans (strain FGSC A4 / ATCC 38163 / CBS 112.46 / NRRL 194 / M139)</name>
    <name type="common">Aspergillus nidulans</name>
    <dbReference type="NCBI Taxonomy" id="227321"/>
    <lineage>
        <taxon>Eukaryota</taxon>
        <taxon>Fungi</taxon>
        <taxon>Dikarya</taxon>
        <taxon>Ascomycota</taxon>
        <taxon>Pezizomycotina</taxon>
        <taxon>Eurotiomycetes</taxon>
        <taxon>Eurotiomycetidae</taxon>
        <taxon>Eurotiales</taxon>
        <taxon>Aspergillaceae</taxon>
        <taxon>Aspergillus</taxon>
        <taxon>Aspergillus subgen. Nidulantes</taxon>
    </lineage>
</organism>
<dbReference type="EMBL" id="BN001304">
    <property type="protein sequence ID" value="CBF79022.1"/>
    <property type="molecule type" value="Genomic_DNA"/>
</dbReference>
<evidence type="ECO:0008006" key="5">
    <source>
        <dbReference type="Google" id="ProtNLM"/>
    </source>
</evidence>
<reference evidence="4" key="1">
    <citation type="journal article" date="2005" name="Nature">
        <title>Sequencing of Aspergillus nidulans and comparative analysis with A. fumigatus and A. oryzae.</title>
        <authorList>
            <person name="Galagan J.E."/>
            <person name="Calvo S.E."/>
            <person name="Cuomo C."/>
            <person name="Ma L.J."/>
            <person name="Wortman J.R."/>
            <person name="Batzoglou S."/>
            <person name="Lee S.I."/>
            <person name="Basturkmen M."/>
            <person name="Spevak C.C."/>
            <person name="Clutterbuck J."/>
            <person name="Kapitonov V."/>
            <person name="Jurka J."/>
            <person name="Scazzocchio C."/>
            <person name="Farman M."/>
            <person name="Butler J."/>
            <person name="Purcell S."/>
            <person name="Harris S."/>
            <person name="Braus G.H."/>
            <person name="Draht O."/>
            <person name="Busch S."/>
            <person name="D'Enfert C."/>
            <person name="Bouchier C."/>
            <person name="Goldman G.H."/>
            <person name="Bell-Pedersen D."/>
            <person name="Griffiths-Jones S."/>
            <person name="Doonan J.H."/>
            <person name="Yu J."/>
            <person name="Vienken K."/>
            <person name="Pain A."/>
            <person name="Freitag M."/>
            <person name="Selker E.U."/>
            <person name="Archer D.B."/>
            <person name="Penalva M.A."/>
            <person name="Oakley B.R."/>
            <person name="Momany M."/>
            <person name="Tanaka T."/>
            <person name="Kumagai T."/>
            <person name="Asai K."/>
            <person name="Machida M."/>
            <person name="Nierman W.C."/>
            <person name="Denning D.W."/>
            <person name="Caddick M."/>
            <person name="Hynes M."/>
            <person name="Paoletti M."/>
            <person name="Fischer R."/>
            <person name="Miller B."/>
            <person name="Dyer P."/>
            <person name="Sachs M.S."/>
            <person name="Osmani S.A."/>
            <person name="Birren B.W."/>
        </authorList>
    </citation>
    <scope>NUCLEOTIDE SEQUENCE [LARGE SCALE GENOMIC DNA]</scope>
    <source>
        <strain evidence="4">FGSC A4 / ATCC 38163 / CBS 112.46 / NRRL 194 / M139</strain>
    </source>
</reference>
<dbReference type="Proteomes" id="UP000000560">
    <property type="component" value="Chromosome IV"/>
</dbReference>
<reference evidence="4" key="2">
    <citation type="journal article" date="2009" name="Fungal Genet. Biol.">
        <title>The 2008 update of the Aspergillus nidulans genome annotation: a community effort.</title>
        <authorList>
            <person name="Wortman J.R."/>
            <person name="Gilsenan J.M."/>
            <person name="Joardar V."/>
            <person name="Deegan J."/>
            <person name="Clutterbuck J."/>
            <person name="Andersen M.R."/>
            <person name="Archer D."/>
            <person name="Bencina M."/>
            <person name="Braus G."/>
            <person name="Coutinho P."/>
            <person name="von Dohren H."/>
            <person name="Doonan J."/>
            <person name="Driessen A.J."/>
            <person name="Durek P."/>
            <person name="Espeso E."/>
            <person name="Fekete E."/>
            <person name="Flipphi M."/>
            <person name="Estrada C.G."/>
            <person name="Geysens S."/>
            <person name="Goldman G."/>
            <person name="de Groot P.W."/>
            <person name="Hansen K."/>
            <person name="Harris S.D."/>
            <person name="Heinekamp T."/>
            <person name="Helmstaedt K."/>
            <person name="Henrissat B."/>
            <person name="Hofmann G."/>
            <person name="Homan T."/>
            <person name="Horio T."/>
            <person name="Horiuchi H."/>
            <person name="James S."/>
            <person name="Jones M."/>
            <person name="Karaffa L."/>
            <person name="Karanyi Z."/>
            <person name="Kato M."/>
            <person name="Keller N."/>
            <person name="Kelly D.E."/>
            <person name="Kiel J.A."/>
            <person name="Kim J.M."/>
            <person name="van der Klei I.J."/>
            <person name="Klis F.M."/>
            <person name="Kovalchuk A."/>
            <person name="Krasevec N."/>
            <person name="Kubicek C.P."/>
            <person name="Liu B."/>
            <person name="Maccabe A."/>
            <person name="Meyer V."/>
            <person name="Mirabito P."/>
            <person name="Miskei M."/>
            <person name="Mos M."/>
            <person name="Mullins J."/>
            <person name="Nelson D.R."/>
            <person name="Nielsen J."/>
            <person name="Oakley B.R."/>
            <person name="Osmani S.A."/>
            <person name="Pakula T."/>
            <person name="Paszewski A."/>
            <person name="Paulsen I."/>
            <person name="Pilsyk S."/>
            <person name="Pocsi I."/>
            <person name="Punt P.J."/>
            <person name="Ram A.F."/>
            <person name="Ren Q."/>
            <person name="Robellet X."/>
            <person name="Robson G."/>
            <person name="Seiboth B."/>
            <person name="van Solingen P."/>
            <person name="Specht T."/>
            <person name="Sun J."/>
            <person name="Taheri-Talesh N."/>
            <person name="Takeshita N."/>
            <person name="Ussery D."/>
            <person name="vanKuyk P.A."/>
            <person name="Visser H."/>
            <person name="van de Vondervoort P.J."/>
            <person name="de Vries R.P."/>
            <person name="Walton J."/>
            <person name="Xiang X."/>
            <person name="Xiong Y."/>
            <person name="Zeng A.P."/>
            <person name="Brandt B.W."/>
            <person name="Cornell M.J."/>
            <person name="van den Hondel C.A."/>
            <person name="Visser J."/>
            <person name="Oliver S.G."/>
            <person name="Turner G."/>
        </authorList>
    </citation>
    <scope>GENOME REANNOTATION</scope>
    <source>
        <strain evidence="4">FGSC A4 / ATCC 38163 / CBS 112.46 / NRRL 194 / M139</strain>
    </source>
</reference>
<feature type="compositionally biased region" description="Low complexity" evidence="1">
    <location>
        <begin position="132"/>
        <end position="156"/>
    </location>
</feature>
<gene>
    <name evidence="3" type="ORF">ANIA_10894</name>
</gene>
<dbReference type="PANTHER" id="PTHR35040:SF7">
    <property type="entry name" value="FIBRONECTIN TYPE-III DOMAIN-CONTAINING PROTEIN-RELATED"/>
    <property type="match status" value="1"/>
</dbReference>
<dbReference type="HOGENOM" id="CLU_897231_0_0_1"/>
<feature type="compositionally biased region" description="Polar residues" evidence="1">
    <location>
        <begin position="112"/>
        <end position="131"/>
    </location>
</feature>
<dbReference type="STRING" id="227321.C8VDA1"/>
<dbReference type="VEuPathDB" id="FungiDB:AN10894"/>
<feature type="compositionally biased region" description="Basic residues" evidence="1">
    <location>
        <begin position="157"/>
        <end position="167"/>
    </location>
</feature>
<evidence type="ECO:0000313" key="3">
    <source>
        <dbReference type="EMBL" id="CBF79022.1"/>
    </source>
</evidence>
<dbReference type="OrthoDB" id="1896086at2759"/>
<dbReference type="eggNOG" id="ENOG502SPMP">
    <property type="taxonomic scope" value="Eukaryota"/>
</dbReference>
<name>C8VDA1_EMENI</name>
<evidence type="ECO:0000256" key="1">
    <source>
        <dbReference type="SAM" id="MobiDB-lite"/>
    </source>
</evidence>
<evidence type="ECO:0000256" key="2">
    <source>
        <dbReference type="SAM" id="SignalP"/>
    </source>
</evidence>
<feature type="signal peptide" evidence="2">
    <location>
        <begin position="1"/>
        <end position="20"/>
    </location>
</feature>
<accession>C8VDA1</accession>
<evidence type="ECO:0000313" key="4">
    <source>
        <dbReference type="Proteomes" id="UP000000560"/>
    </source>
</evidence>
<sequence length="310" mass="34018">MRLGYCLCLCGLLASSAVLAQDIDYGAAAESISAVLADPTFVPYAKPTQKVSEWIAVGDSYSAGTGCNGNNKRMGRDAVPFHAYTSNKVQDLVVHQLKQGDYREGNDLPRNQPFSKPQLASSSPGQLPGNAQQPPTGTRQQQLPGQGQLQAVPGRTCRTRGRRRQPARKLPGLCPGICDLLRDRRRMQRLLVVLLWVEHPETQPGGDWGQQIAIASYINPLGDPASWERLLAYDTNKVSVLVANVLNSPDYVVDDSWKSVIDQAASQGKKILGYVRTGYLGVSQQQFTTRLGSRDLADWASQIEQDIDKW</sequence>
<feature type="region of interest" description="Disordered" evidence="1">
    <location>
        <begin position="102"/>
        <end position="168"/>
    </location>
</feature>
<dbReference type="RefSeq" id="XP_664731.2">
    <property type="nucleotide sequence ID" value="XM_659639.2"/>
</dbReference>
<feature type="chain" id="PRO_5002993590" description="SGNH hydrolase-type esterase domain-containing protein" evidence="2">
    <location>
        <begin position="21"/>
        <end position="310"/>
    </location>
</feature>
<dbReference type="Pfam" id="PF12138">
    <property type="entry name" value="Spherulin4"/>
    <property type="match status" value="1"/>
</dbReference>
<dbReference type="AlphaFoldDB" id="C8VDA1"/>
<dbReference type="InParanoid" id="C8VDA1"/>
<keyword evidence="4" id="KW-1185">Reference proteome</keyword>
<dbReference type="PANTHER" id="PTHR35040">
    <property type="match status" value="1"/>
</dbReference>
<keyword evidence="2" id="KW-0732">Signal</keyword>
<protein>
    <recommendedName>
        <fullName evidence="5">SGNH hydrolase-type esterase domain-containing protein</fullName>
    </recommendedName>
</protein>